<organism evidence="2 3">
    <name type="scientific">Pisolithus microcarpus 441</name>
    <dbReference type="NCBI Taxonomy" id="765257"/>
    <lineage>
        <taxon>Eukaryota</taxon>
        <taxon>Fungi</taxon>
        <taxon>Dikarya</taxon>
        <taxon>Basidiomycota</taxon>
        <taxon>Agaricomycotina</taxon>
        <taxon>Agaricomycetes</taxon>
        <taxon>Agaricomycetidae</taxon>
        <taxon>Boletales</taxon>
        <taxon>Sclerodermatineae</taxon>
        <taxon>Pisolithaceae</taxon>
        <taxon>Pisolithus</taxon>
    </lineage>
</organism>
<feature type="region of interest" description="Disordered" evidence="1">
    <location>
        <begin position="1"/>
        <end position="59"/>
    </location>
</feature>
<dbReference type="EMBL" id="KN833690">
    <property type="protein sequence ID" value="KIK29078.1"/>
    <property type="molecule type" value="Genomic_DNA"/>
</dbReference>
<evidence type="ECO:0000256" key="1">
    <source>
        <dbReference type="SAM" id="MobiDB-lite"/>
    </source>
</evidence>
<accession>A0A0D0AAT1</accession>
<keyword evidence="3" id="KW-1185">Reference proteome</keyword>
<dbReference type="AlphaFoldDB" id="A0A0D0AAT1"/>
<dbReference type="HOGENOM" id="CLU_2961758_0_0_1"/>
<name>A0A0D0AAT1_9AGAM</name>
<protein>
    <submittedName>
        <fullName evidence="2">Uncharacterized protein</fullName>
    </submittedName>
</protein>
<proteinExistence type="predicted"/>
<sequence length="59" mass="6050">MLPRAGFSSWLGLPAQEEPTTGGRGLEDGENVSPAEQTDPVIPRPVSASEIAAQSIGSS</sequence>
<evidence type="ECO:0000313" key="2">
    <source>
        <dbReference type="EMBL" id="KIK29078.1"/>
    </source>
</evidence>
<reference evidence="3" key="2">
    <citation type="submission" date="2015-01" db="EMBL/GenBank/DDBJ databases">
        <title>Evolutionary Origins and Diversification of the Mycorrhizal Mutualists.</title>
        <authorList>
            <consortium name="DOE Joint Genome Institute"/>
            <consortium name="Mycorrhizal Genomics Consortium"/>
            <person name="Kohler A."/>
            <person name="Kuo A."/>
            <person name="Nagy L.G."/>
            <person name="Floudas D."/>
            <person name="Copeland A."/>
            <person name="Barry K.W."/>
            <person name="Cichocki N."/>
            <person name="Veneault-Fourrey C."/>
            <person name="LaButti K."/>
            <person name="Lindquist E.A."/>
            <person name="Lipzen A."/>
            <person name="Lundell T."/>
            <person name="Morin E."/>
            <person name="Murat C."/>
            <person name="Riley R."/>
            <person name="Ohm R."/>
            <person name="Sun H."/>
            <person name="Tunlid A."/>
            <person name="Henrissat B."/>
            <person name="Grigoriev I.V."/>
            <person name="Hibbett D.S."/>
            <person name="Martin F."/>
        </authorList>
    </citation>
    <scope>NUCLEOTIDE SEQUENCE [LARGE SCALE GENOMIC DNA]</scope>
    <source>
        <strain evidence="3">441</strain>
    </source>
</reference>
<dbReference type="Proteomes" id="UP000054018">
    <property type="component" value="Unassembled WGS sequence"/>
</dbReference>
<gene>
    <name evidence="2" type="ORF">PISMIDRAFT_672481</name>
</gene>
<evidence type="ECO:0000313" key="3">
    <source>
        <dbReference type="Proteomes" id="UP000054018"/>
    </source>
</evidence>
<reference evidence="2 3" key="1">
    <citation type="submission" date="2014-04" db="EMBL/GenBank/DDBJ databases">
        <authorList>
            <consortium name="DOE Joint Genome Institute"/>
            <person name="Kuo A."/>
            <person name="Kohler A."/>
            <person name="Costa M.D."/>
            <person name="Nagy L.G."/>
            <person name="Floudas D."/>
            <person name="Copeland A."/>
            <person name="Barry K.W."/>
            <person name="Cichocki N."/>
            <person name="Veneault-Fourrey C."/>
            <person name="LaButti K."/>
            <person name="Lindquist E.A."/>
            <person name="Lipzen A."/>
            <person name="Lundell T."/>
            <person name="Morin E."/>
            <person name="Murat C."/>
            <person name="Sun H."/>
            <person name="Tunlid A."/>
            <person name="Henrissat B."/>
            <person name="Grigoriev I.V."/>
            <person name="Hibbett D.S."/>
            <person name="Martin F."/>
            <person name="Nordberg H.P."/>
            <person name="Cantor M.N."/>
            <person name="Hua S.X."/>
        </authorList>
    </citation>
    <scope>NUCLEOTIDE SEQUENCE [LARGE SCALE GENOMIC DNA]</scope>
    <source>
        <strain evidence="2 3">441</strain>
    </source>
</reference>